<dbReference type="PANTHER" id="PTHR32278:SF119">
    <property type="entry name" value="F-BOX PROTEIN PP2-B10-RELATED"/>
    <property type="match status" value="1"/>
</dbReference>
<dbReference type="OrthoDB" id="1918565at2759"/>
<organism evidence="2 3">
    <name type="scientific">Brassica carinata</name>
    <name type="common">Ethiopian mustard</name>
    <name type="synonym">Abyssinian cabbage</name>
    <dbReference type="NCBI Taxonomy" id="52824"/>
    <lineage>
        <taxon>Eukaryota</taxon>
        <taxon>Viridiplantae</taxon>
        <taxon>Streptophyta</taxon>
        <taxon>Embryophyta</taxon>
        <taxon>Tracheophyta</taxon>
        <taxon>Spermatophyta</taxon>
        <taxon>Magnoliopsida</taxon>
        <taxon>eudicotyledons</taxon>
        <taxon>Gunneridae</taxon>
        <taxon>Pentapetalae</taxon>
        <taxon>rosids</taxon>
        <taxon>malvids</taxon>
        <taxon>Brassicales</taxon>
        <taxon>Brassicaceae</taxon>
        <taxon>Brassiceae</taxon>
        <taxon>Brassica</taxon>
    </lineage>
</organism>
<dbReference type="SUPFAM" id="SSF81383">
    <property type="entry name" value="F-box domain"/>
    <property type="match status" value="1"/>
</dbReference>
<evidence type="ECO:0000313" key="3">
    <source>
        <dbReference type="Proteomes" id="UP000886595"/>
    </source>
</evidence>
<sequence>MGENDGKRRREIVSDVSWPLDSLPEDFISKIVSLTSPRDACVAATVSKAFESAAESNVVWEKFLPPEYESLVPSSRNVSSKKKLYLALCDEPVLIDDGTKSFWLEKASGKKCIMLSAKNISIIWGDDPRYWEWVTIPEARFKSVAKLLWVCWFEIRGRVNTRVLSPRTRYSAYIVFKKMNHCYGFKDVAIEAGVGVVGHAASTRFICFDTDMDGEYYPERGRRNLVKPEERADGWMEVELGQFFSGGELMDSDEIEMSALEIKRLNVKTDLIIQGIEIRPAKIL</sequence>
<comment type="caution">
    <text evidence="2">The sequence shown here is derived from an EMBL/GenBank/DDBJ whole genome shotgun (WGS) entry which is preliminary data.</text>
</comment>
<dbReference type="AlphaFoldDB" id="A0A8X7Q2P8"/>
<feature type="domain" description="F-box" evidence="1">
    <location>
        <begin position="17"/>
        <end position="63"/>
    </location>
</feature>
<dbReference type="FunFam" id="1.20.1280.50:FF:000112">
    <property type="entry name" value="F-box protein PP2-B1"/>
    <property type="match status" value="1"/>
</dbReference>
<proteinExistence type="predicted"/>
<dbReference type="EMBL" id="JAAMPC010000014">
    <property type="protein sequence ID" value="KAG2261627.1"/>
    <property type="molecule type" value="Genomic_DNA"/>
</dbReference>
<dbReference type="Gene3D" id="1.20.1280.50">
    <property type="match status" value="1"/>
</dbReference>
<dbReference type="Proteomes" id="UP000886595">
    <property type="component" value="Unassembled WGS sequence"/>
</dbReference>
<dbReference type="InterPro" id="IPR025886">
    <property type="entry name" value="PP2-like"/>
</dbReference>
<dbReference type="SMART" id="SM00256">
    <property type="entry name" value="FBOX"/>
    <property type="match status" value="1"/>
</dbReference>
<keyword evidence="3" id="KW-1185">Reference proteome</keyword>
<evidence type="ECO:0000313" key="2">
    <source>
        <dbReference type="EMBL" id="KAG2261627.1"/>
    </source>
</evidence>
<dbReference type="Pfam" id="PF12937">
    <property type="entry name" value="F-box-like"/>
    <property type="match status" value="1"/>
</dbReference>
<protein>
    <recommendedName>
        <fullName evidence="1">F-box domain-containing protein</fullName>
    </recommendedName>
</protein>
<dbReference type="InterPro" id="IPR036047">
    <property type="entry name" value="F-box-like_dom_sf"/>
</dbReference>
<dbReference type="CDD" id="cd22162">
    <property type="entry name" value="F-box_AtSKIP3-like"/>
    <property type="match status" value="1"/>
</dbReference>
<dbReference type="InterPro" id="IPR001810">
    <property type="entry name" value="F-box_dom"/>
</dbReference>
<name>A0A8X7Q2P8_BRACI</name>
<gene>
    <name evidence="2" type="ORF">Bca52824_068706</name>
</gene>
<dbReference type="Pfam" id="PF14299">
    <property type="entry name" value="PP2"/>
    <property type="match status" value="1"/>
</dbReference>
<dbReference type="PANTHER" id="PTHR32278">
    <property type="entry name" value="F-BOX DOMAIN-CONTAINING PROTEIN"/>
    <property type="match status" value="1"/>
</dbReference>
<accession>A0A8X7Q2P8</accession>
<reference evidence="2 3" key="1">
    <citation type="submission" date="2020-02" db="EMBL/GenBank/DDBJ databases">
        <authorList>
            <person name="Ma Q."/>
            <person name="Huang Y."/>
            <person name="Song X."/>
            <person name="Pei D."/>
        </authorList>
    </citation>
    <scope>NUCLEOTIDE SEQUENCE [LARGE SCALE GENOMIC DNA]</scope>
    <source>
        <strain evidence="2">Sxm20200214</strain>
        <tissue evidence="2">Leaf</tissue>
    </source>
</reference>
<dbReference type="PROSITE" id="PS50181">
    <property type="entry name" value="FBOX"/>
    <property type="match status" value="1"/>
</dbReference>
<evidence type="ECO:0000259" key="1">
    <source>
        <dbReference type="PROSITE" id="PS50181"/>
    </source>
</evidence>